<sequence>MAKRRTAAQPAPEPEPDPEPEYEDYDDEEEERPRRRRFPIALIIIVVFLALVVAAGWQVLQLYNEVGGRTGSLGDEVTVTIEEGANANQIARQLAKAGIVEHEWLFRAYAQYSGKAGDLQPGEITLRSGMSYNDILQQLSQQRVFRKTVTVTFPEGYTAVAIAQLMEENGLCTASDFLACANGDAYTEKDGSEAVADFSDYDFWNQIPDNEGRLLRCEGYLFPETYEFFEDDTIENYVRTFYNQFQKVISGLTDQIDANPDDCINSIDDAVILASFIQEEAGLESEDYKVSACFHNRLESDDPQWADHRLESNASSYITNDADNNYLWNSPMAEYMGWVEAGAIPEEVLAAYDTYRISGLPAGAISNPGKAAIEAALNPDQEYIDEGYYFFVTGNPNGDYPGEYFYAKTADEHVANVAKAGW</sequence>
<dbReference type="Pfam" id="PF02618">
    <property type="entry name" value="YceG"/>
    <property type="match status" value="1"/>
</dbReference>
<keyword evidence="4 7" id="KW-0472">Membrane</keyword>
<keyword evidence="2 7" id="KW-0812">Transmembrane</keyword>
<dbReference type="Gene3D" id="3.30.1490.480">
    <property type="entry name" value="Endolytic murein transglycosylase"/>
    <property type="match status" value="1"/>
</dbReference>
<comment type="function">
    <text evidence="7">Functions as a peptidoglycan terminase that cleaves nascent peptidoglycan strands endolytically to terminate their elongation.</text>
</comment>
<comment type="similarity">
    <text evidence="7">Belongs to the transglycosylase MltG family.</text>
</comment>
<keyword evidence="5 7" id="KW-0456">Lyase</keyword>
<keyword evidence="3 7" id="KW-1133">Transmembrane helix</keyword>
<gene>
    <name evidence="7 9" type="primary">mltG</name>
    <name evidence="9" type="ORF">INF35_00275</name>
</gene>
<reference evidence="9 10" key="1">
    <citation type="submission" date="2020-10" db="EMBL/GenBank/DDBJ databases">
        <title>ChiBAC.</title>
        <authorList>
            <person name="Zenner C."/>
            <person name="Hitch T.C.A."/>
            <person name="Clavel T."/>
        </authorList>
    </citation>
    <scope>NUCLEOTIDE SEQUENCE [LARGE SCALE GENOMIC DNA]</scope>
    <source>
        <strain evidence="9 10">DSM 109015</strain>
    </source>
</reference>
<dbReference type="NCBIfam" id="TIGR00247">
    <property type="entry name" value="endolytic transglycosylase MltG"/>
    <property type="match status" value="1"/>
</dbReference>
<keyword evidence="10" id="KW-1185">Reference proteome</keyword>
<evidence type="ECO:0000256" key="1">
    <source>
        <dbReference type="ARBA" id="ARBA00022475"/>
    </source>
</evidence>
<dbReference type="PANTHER" id="PTHR30518:SF2">
    <property type="entry name" value="ENDOLYTIC MUREIN TRANSGLYCOSYLASE"/>
    <property type="match status" value="1"/>
</dbReference>
<protein>
    <recommendedName>
        <fullName evidence="7">Endolytic murein transglycosylase</fullName>
        <ecNumber evidence="7">4.2.2.29</ecNumber>
    </recommendedName>
    <alternativeName>
        <fullName evidence="7">Peptidoglycan lytic transglycosylase</fullName>
    </alternativeName>
    <alternativeName>
        <fullName evidence="7">Peptidoglycan polymerization terminase</fullName>
    </alternativeName>
</protein>
<evidence type="ECO:0000256" key="3">
    <source>
        <dbReference type="ARBA" id="ARBA00022989"/>
    </source>
</evidence>
<evidence type="ECO:0000256" key="4">
    <source>
        <dbReference type="ARBA" id="ARBA00023136"/>
    </source>
</evidence>
<comment type="catalytic activity">
    <reaction evidence="7">
        <text>a peptidoglycan chain = a peptidoglycan chain with N-acetyl-1,6-anhydromuramyl-[peptide] at the reducing end + a peptidoglycan chain with N-acetylglucosamine at the non-reducing end.</text>
        <dbReference type="EC" id="4.2.2.29"/>
    </reaction>
</comment>
<comment type="subcellular location">
    <subcellularLocation>
        <location evidence="7">Cell membrane</location>
        <topology evidence="7">Single-pass membrane protein</topology>
    </subcellularLocation>
</comment>
<dbReference type="PANTHER" id="PTHR30518">
    <property type="entry name" value="ENDOLYTIC MUREIN TRANSGLYCOSYLASE"/>
    <property type="match status" value="1"/>
</dbReference>
<feature type="region of interest" description="Disordered" evidence="8">
    <location>
        <begin position="1"/>
        <end position="31"/>
    </location>
</feature>
<name>A0ABR9QZD1_9FIRM</name>
<dbReference type="EMBL" id="JADCKC010000001">
    <property type="protein sequence ID" value="MBE5036243.1"/>
    <property type="molecule type" value="Genomic_DNA"/>
</dbReference>
<organism evidence="9 10">
    <name type="scientific">Gemmiger gallinarum</name>
    <dbReference type="NCBI Taxonomy" id="2779354"/>
    <lineage>
        <taxon>Bacteria</taxon>
        <taxon>Bacillati</taxon>
        <taxon>Bacillota</taxon>
        <taxon>Clostridia</taxon>
        <taxon>Eubacteriales</taxon>
        <taxon>Gemmiger</taxon>
    </lineage>
</organism>
<evidence type="ECO:0000256" key="8">
    <source>
        <dbReference type="SAM" id="MobiDB-lite"/>
    </source>
</evidence>
<dbReference type="Proteomes" id="UP000768567">
    <property type="component" value="Unassembled WGS sequence"/>
</dbReference>
<evidence type="ECO:0000256" key="7">
    <source>
        <dbReference type="HAMAP-Rule" id="MF_02065"/>
    </source>
</evidence>
<dbReference type="EC" id="4.2.2.29" evidence="7"/>
<dbReference type="HAMAP" id="MF_02065">
    <property type="entry name" value="MltG"/>
    <property type="match status" value="1"/>
</dbReference>
<proteinExistence type="inferred from homology"/>
<evidence type="ECO:0000256" key="5">
    <source>
        <dbReference type="ARBA" id="ARBA00023239"/>
    </source>
</evidence>
<evidence type="ECO:0000313" key="10">
    <source>
        <dbReference type="Proteomes" id="UP000768567"/>
    </source>
</evidence>
<comment type="caution">
    <text evidence="9">The sequence shown here is derived from an EMBL/GenBank/DDBJ whole genome shotgun (WGS) entry which is preliminary data.</text>
</comment>
<evidence type="ECO:0000256" key="2">
    <source>
        <dbReference type="ARBA" id="ARBA00022692"/>
    </source>
</evidence>
<evidence type="ECO:0000256" key="6">
    <source>
        <dbReference type="ARBA" id="ARBA00023316"/>
    </source>
</evidence>
<feature type="site" description="Important for catalytic activity" evidence="7">
    <location>
        <position position="280"/>
    </location>
</feature>
<evidence type="ECO:0000313" key="9">
    <source>
        <dbReference type="EMBL" id="MBE5036243.1"/>
    </source>
</evidence>
<feature type="transmembrane region" description="Helical" evidence="7">
    <location>
        <begin position="40"/>
        <end position="60"/>
    </location>
</feature>
<dbReference type="InterPro" id="IPR003770">
    <property type="entry name" value="MLTG-like"/>
</dbReference>
<keyword evidence="6 7" id="KW-0961">Cell wall biogenesis/degradation</keyword>
<accession>A0ABR9QZD1</accession>
<feature type="compositionally biased region" description="Acidic residues" evidence="8">
    <location>
        <begin position="14"/>
        <end position="30"/>
    </location>
</feature>
<keyword evidence="1 7" id="KW-1003">Cell membrane</keyword>